<dbReference type="PROSITE" id="PS50949">
    <property type="entry name" value="HTH_GNTR"/>
    <property type="match status" value="1"/>
</dbReference>
<proteinExistence type="predicted"/>
<dbReference type="InterPro" id="IPR036390">
    <property type="entry name" value="WH_DNA-bd_sf"/>
</dbReference>
<evidence type="ECO:0000313" key="5">
    <source>
        <dbReference type="EMBL" id="SEL46793.1"/>
    </source>
</evidence>
<evidence type="ECO:0000256" key="1">
    <source>
        <dbReference type="ARBA" id="ARBA00023015"/>
    </source>
</evidence>
<dbReference type="SUPFAM" id="SSF46785">
    <property type="entry name" value="Winged helix' DNA-binding domain"/>
    <property type="match status" value="1"/>
</dbReference>
<gene>
    <name evidence="5" type="ORF">SAMN05443999_105261</name>
</gene>
<dbReference type="AlphaFoldDB" id="A0A1H7QFU0"/>
<dbReference type="EMBL" id="FOAG01000005">
    <property type="protein sequence ID" value="SEL46793.1"/>
    <property type="molecule type" value="Genomic_DNA"/>
</dbReference>
<dbReference type="SMART" id="SM00345">
    <property type="entry name" value="HTH_GNTR"/>
    <property type="match status" value="1"/>
</dbReference>
<dbReference type="Pfam" id="PF00392">
    <property type="entry name" value="GntR"/>
    <property type="match status" value="1"/>
</dbReference>
<evidence type="ECO:0000259" key="4">
    <source>
        <dbReference type="PROSITE" id="PS50949"/>
    </source>
</evidence>
<reference evidence="5 6" key="1">
    <citation type="submission" date="2016-10" db="EMBL/GenBank/DDBJ databases">
        <authorList>
            <person name="de Groot N.N."/>
        </authorList>
    </citation>
    <scope>NUCLEOTIDE SEQUENCE [LARGE SCALE GENOMIC DNA]</scope>
    <source>
        <strain evidence="5 6">DSM 100674</strain>
    </source>
</reference>
<name>A0A1H7QFU0_9RHOB</name>
<dbReference type="InterPro" id="IPR000524">
    <property type="entry name" value="Tscrpt_reg_HTH_GntR"/>
</dbReference>
<protein>
    <submittedName>
        <fullName evidence="5">Regulatory protein, gntR family</fullName>
    </submittedName>
</protein>
<evidence type="ECO:0000313" key="6">
    <source>
        <dbReference type="Proteomes" id="UP000199582"/>
    </source>
</evidence>
<keyword evidence="1" id="KW-0805">Transcription regulation</keyword>
<dbReference type="GO" id="GO:0003700">
    <property type="term" value="F:DNA-binding transcription factor activity"/>
    <property type="evidence" value="ECO:0007669"/>
    <property type="project" value="InterPro"/>
</dbReference>
<dbReference type="Gene3D" id="1.10.10.10">
    <property type="entry name" value="Winged helix-like DNA-binding domain superfamily/Winged helix DNA-binding domain"/>
    <property type="match status" value="1"/>
</dbReference>
<sequence length="85" mass="9163">MAGYARTRASAAVSRTSYAHRTYASLFHQITTGAFAEGNPLSSENELTSLSGISRPVACQALERLREDDLIGSRRGSGSSVKRRC</sequence>
<dbReference type="STRING" id="1287727.SAMN05443999_105261"/>
<dbReference type="InterPro" id="IPR036388">
    <property type="entry name" value="WH-like_DNA-bd_sf"/>
</dbReference>
<evidence type="ECO:0000256" key="2">
    <source>
        <dbReference type="ARBA" id="ARBA00023125"/>
    </source>
</evidence>
<evidence type="ECO:0000256" key="3">
    <source>
        <dbReference type="ARBA" id="ARBA00023163"/>
    </source>
</evidence>
<dbReference type="Proteomes" id="UP000199582">
    <property type="component" value="Unassembled WGS sequence"/>
</dbReference>
<dbReference type="GO" id="GO:0003677">
    <property type="term" value="F:DNA binding"/>
    <property type="evidence" value="ECO:0007669"/>
    <property type="project" value="UniProtKB-KW"/>
</dbReference>
<dbReference type="OrthoDB" id="7173258at2"/>
<feature type="domain" description="HTH gntR-type" evidence="4">
    <location>
        <begin position="16"/>
        <end position="84"/>
    </location>
</feature>
<organism evidence="5 6">
    <name type="scientific">Roseovarius azorensis</name>
    <dbReference type="NCBI Taxonomy" id="1287727"/>
    <lineage>
        <taxon>Bacteria</taxon>
        <taxon>Pseudomonadati</taxon>
        <taxon>Pseudomonadota</taxon>
        <taxon>Alphaproteobacteria</taxon>
        <taxon>Rhodobacterales</taxon>
        <taxon>Roseobacteraceae</taxon>
        <taxon>Roseovarius</taxon>
    </lineage>
</organism>
<accession>A0A1H7QFU0</accession>
<keyword evidence="2" id="KW-0238">DNA-binding</keyword>
<keyword evidence="6" id="KW-1185">Reference proteome</keyword>
<keyword evidence="3" id="KW-0804">Transcription</keyword>
<dbReference type="RefSeq" id="WP_093035910.1">
    <property type="nucleotide sequence ID" value="NZ_FOAG01000005.1"/>
</dbReference>